<keyword evidence="2 6" id="KW-0812">Transmembrane</keyword>
<proteinExistence type="predicted"/>
<feature type="transmembrane region" description="Helical" evidence="6">
    <location>
        <begin position="462"/>
        <end position="482"/>
    </location>
</feature>
<gene>
    <name evidence="7" type="ORF">HYH03_014104</name>
</gene>
<feature type="transmembrane region" description="Helical" evidence="6">
    <location>
        <begin position="314"/>
        <end position="335"/>
    </location>
</feature>
<feature type="transmembrane region" description="Helical" evidence="6">
    <location>
        <begin position="401"/>
        <end position="423"/>
    </location>
</feature>
<dbReference type="AlphaFoldDB" id="A0A835XNE2"/>
<protein>
    <recommendedName>
        <fullName evidence="9">DUF3533 domain-containing protein</fullName>
    </recommendedName>
</protein>
<feature type="region of interest" description="Disordered" evidence="5">
    <location>
        <begin position="350"/>
        <end position="372"/>
    </location>
</feature>
<organism evidence="7 8">
    <name type="scientific">Edaphochlamys debaryana</name>
    <dbReference type="NCBI Taxonomy" id="47281"/>
    <lineage>
        <taxon>Eukaryota</taxon>
        <taxon>Viridiplantae</taxon>
        <taxon>Chlorophyta</taxon>
        <taxon>core chlorophytes</taxon>
        <taxon>Chlorophyceae</taxon>
        <taxon>CS clade</taxon>
        <taxon>Chlamydomonadales</taxon>
        <taxon>Chlamydomonadales incertae sedis</taxon>
        <taxon>Edaphochlamys</taxon>
    </lineage>
</organism>
<feature type="compositionally biased region" description="Basic and acidic residues" evidence="5">
    <location>
        <begin position="27"/>
        <end position="39"/>
    </location>
</feature>
<evidence type="ECO:0000256" key="3">
    <source>
        <dbReference type="ARBA" id="ARBA00022989"/>
    </source>
</evidence>
<evidence type="ECO:0008006" key="9">
    <source>
        <dbReference type="Google" id="ProtNLM"/>
    </source>
</evidence>
<evidence type="ECO:0000313" key="8">
    <source>
        <dbReference type="Proteomes" id="UP000612055"/>
    </source>
</evidence>
<feature type="region of interest" description="Disordered" evidence="5">
    <location>
        <begin position="1"/>
        <end position="57"/>
    </location>
</feature>
<comment type="subcellular location">
    <subcellularLocation>
        <location evidence="1">Membrane</location>
        <topology evidence="1">Multi-pass membrane protein</topology>
    </subcellularLocation>
</comment>
<dbReference type="InterPro" id="IPR051328">
    <property type="entry name" value="T7SS_ABC-Transporter"/>
</dbReference>
<feature type="transmembrane region" description="Helical" evidence="6">
    <location>
        <begin position="435"/>
        <end position="456"/>
    </location>
</feature>
<evidence type="ECO:0000313" key="7">
    <source>
        <dbReference type="EMBL" id="KAG2487263.1"/>
    </source>
</evidence>
<dbReference type="OrthoDB" id="538718at2759"/>
<name>A0A835XNE2_9CHLO</name>
<keyword evidence="8" id="KW-1185">Reference proteome</keyword>
<evidence type="ECO:0000256" key="4">
    <source>
        <dbReference type="ARBA" id="ARBA00023136"/>
    </source>
</evidence>
<keyword evidence="3 6" id="KW-1133">Transmembrane helix</keyword>
<dbReference type="PANTHER" id="PTHR43077:SF10">
    <property type="entry name" value="TRANSPORT PERMEASE PROTEIN"/>
    <property type="match status" value="1"/>
</dbReference>
<reference evidence="7" key="1">
    <citation type="journal article" date="2020" name="bioRxiv">
        <title>Comparative genomics of Chlamydomonas.</title>
        <authorList>
            <person name="Craig R.J."/>
            <person name="Hasan A.R."/>
            <person name="Ness R.W."/>
            <person name="Keightley P.D."/>
        </authorList>
    </citation>
    <scope>NUCLEOTIDE SEQUENCE</scope>
    <source>
        <strain evidence="7">CCAP 11/70</strain>
    </source>
</reference>
<dbReference type="PANTHER" id="PTHR43077">
    <property type="entry name" value="TRANSPORT PERMEASE YVFS-RELATED"/>
    <property type="match status" value="1"/>
</dbReference>
<comment type="caution">
    <text evidence="7">The sequence shown here is derived from an EMBL/GenBank/DDBJ whole genome shotgun (WGS) entry which is preliminary data.</text>
</comment>
<evidence type="ECO:0000256" key="1">
    <source>
        <dbReference type="ARBA" id="ARBA00004141"/>
    </source>
</evidence>
<evidence type="ECO:0000256" key="6">
    <source>
        <dbReference type="SAM" id="Phobius"/>
    </source>
</evidence>
<dbReference type="Proteomes" id="UP000612055">
    <property type="component" value="Unassembled WGS sequence"/>
</dbReference>
<dbReference type="GO" id="GO:0016020">
    <property type="term" value="C:membrane"/>
    <property type="evidence" value="ECO:0007669"/>
    <property type="project" value="UniProtKB-SubCell"/>
</dbReference>
<dbReference type="EMBL" id="JAEHOE010000099">
    <property type="protein sequence ID" value="KAG2487263.1"/>
    <property type="molecule type" value="Genomic_DNA"/>
</dbReference>
<accession>A0A835XNE2</accession>
<feature type="transmembrane region" description="Helical" evidence="6">
    <location>
        <begin position="518"/>
        <end position="544"/>
    </location>
</feature>
<sequence>MSKLPMQADPSAPASLQRLATEPGEANVHDDGGEAKARAQQESPGTSVPDASPADGVTAAVSAEAQAEASFFRPYWTAEFAITALFAQLVIWCFAWLYLGAFWNPLTRLEDLHVSVLNCDVLPPTSSLNASFAPYMPVLAPRPLATSLLAGSIYNTTSPLGPGGGSGRSLTWDIASCPGVTGPRPCGTPEEEAACMQSLSNDVRQGGPWALLYFPSTFTTSYLSWYTYSGIAPQLQSLWAQYVIARGRCYSTYNYVTAVTTQSLVPGLSRSLTLSLASNPAALAATGLNLKFLATGITPVETDLAPVKNFGQHFASYIFCVLLWLGATFMVATSWQFKLPVEKALITPPPPQPSAAGATAAEESQPDLESPEARAKAEAAEVAGRNVRLGALAWALWVKGLVAALFMFVLIVLLCCVLWALGAGNEQWYMNAGQTIAFGWYMSWSFIAINAVLLHFLGVERFSSISALILILQLTSASAILTTDLSNRFFYIGRGLPFYWGVRAFRTLWFGVNTDTMWLNWVVITAFNVVFMPLGLGATAYRVWTNGSWGRRGGVTRPVNVQMGGVVAVAM</sequence>
<evidence type="ECO:0000256" key="2">
    <source>
        <dbReference type="ARBA" id="ARBA00022692"/>
    </source>
</evidence>
<feature type="transmembrane region" description="Helical" evidence="6">
    <location>
        <begin position="80"/>
        <end position="99"/>
    </location>
</feature>
<keyword evidence="4 6" id="KW-0472">Membrane</keyword>
<feature type="transmembrane region" description="Helical" evidence="6">
    <location>
        <begin position="489"/>
        <end position="512"/>
    </location>
</feature>
<evidence type="ECO:0000256" key="5">
    <source>
        <dbReference type="SAM" id="MobiDB-lite"/>
    </source>
</evidence>